<dbReference type="EMBL" id="UYJE01007737">
    <property type="protein sequence ID" value="VDI57538.1"/>
    <property type="molecule type" value="Genomic_DNA"/>
</dbReference>
<dbReference type="Proteomes" id="UP000596742">
    <property type="component" value="Unassembled WGS sequence"/>
</dbReference>
<name>A0A8B6G1V6_MYTGA</name>
<comment type="caution">
    <text evidence="2">The sequence shown here is derived from an EMBL/GenBank/DDBJ whole genome shotgun (WGS) entry which is preliminary data.</text>
</comment>
<evidence type="ECO:0000313" key="3">
    <source>
        <dbReference type="Proteomes" id="UP000596742"/>
    </source>
</evidence>
<accession>A0A8B6G1V6</accession>
<organism evidence="2 3">
    <name type="scientific">Mytilus galloprovincialis</name>
    <name type="common">Mediterranean mussel</name>
    <dbReference type="NCBI Taxonomy" id="29158"/>
    <lineage>
        <taxon>Eukaryota</taxon>
        <taxon>Metazoa</taxon>
        <taxon>Spiralia</taxon>
        <taxon>Lophotrochozoa</taxon>
        <taxon>Mollusca</taxon>
        <taxon>Bivalvia</taxon>
        <taxon>Autobranchia</taxon>
        <taxon>Pteriomorphia</taxon>
        <taxon>Mytilida</taxon>
        <taxon>Mytiloidea</taxon>
        <taxon>Mytilidae</taxon>
        <taxon>Mytilinae</taxon>
        <taxon>Mytilus</taxon>
    </lineage>
</organism>
<feature type="chain" id="PRO_5032555033" evidence="1">
    <location>
        <begin position="20"/>
        <end position="128"/>
    </location>
</feature>
<protein>
    <submittedName>
        <fullName evidence="2">Uncharacterized protein</fullName>
    </submittedName>
</protein>
<evidence type="ECO:0000313" key="2">
    <source>
        <dbReference type="EMBL" id="VDI57538.1"/>
    </source>
</evidence>
<keyword evidence="3" id="KW-1185">Reference proteome</keyword>
<proteinExistence type="predicted"/>
<feature type="signal peptide" evidence="1">
    <location>
        <begin position="1"/>
        <end position="19"/>
    </location>
</feature>
<sequence length="128" mass="14299">MENVLIHLFVVNFLPNVHSALSEVSITLSFFYVTLICCSIRKGNLIQMSFENHCLTLCEVEVYGRKTSGIAIDRRLTIWQRRKMPVVLKDAAIELLPPGKDNFGFGVVSGRTLAEQQKKATGQPVSTC</sequence>
<reference evidence="2" key="1">
    <citation type="submission" date="2018-11" db="EMBL/GenBank/DDBJ databases">
        <authorList>
            <person name="Alioto T."/>
            <person name="Alioto T."/>
        </authorList>
    </citation>
    <scope>NUCLEOTIDE SEQUENCE</scope>
</reference>
<gene>
    <name evidence="2" type="ORF">MGAL_10B063341</name>
</gene>
<evidence type="ECO:0000256" key="1">
    <source>
        <dbReference type="SAM" id="SignalP"/>
    </source>
</evidence>
<keyword evidence="1" id="KW-0732">Signal</keyword>
<dbReference type="AlphaFoldDB" id="A0A8B6G1V6"/>